<dbReference type="NCBIfam" id="TIGR02532">
    <property type="entry name" value="IV_pilin_GFxxxE"/>
    <property type="match status" value="1"/>
</dbReference>
<protein>
    <recommendedName>
        <fullName evidence="3">Prepilin-type N-terminal cleavage/methylation domain-containing protein</fullName>
    </recommendedName>
</protein>
<keyword evidence="1" id="KW-1133">Transmembrane helix</keyword>
<feature type="transmembrane region" description="Helical" evidence="1">
    <location>
        <begin position="21"/>
        <end position="43"/>
    </location>
</feature>
<dbReference type="InterPro" id="IPR036056">
    <property type="entry name" value="Fibrinogen-like_C"/>
</dbReference>
<dbReference type="SUPFAM" id="SSF54523">
    <property type="entry name" value="Pili subunits"/>
    <property type="match status" value="1"/>
</dbReference>
<dbReference type="AlphaFoldDB" id="K2FY04"/>
<organism evidence="2">
    <name type="scientific">uncultured bacterium</name>
    <name type="common">gcode 4</name>
    <dbReference type="NCBI Taxonomy" id="1234023"/>
    <lineage>
        <taxon>Bacteria</taxon>
        <taxon>environmental samples</taxon>
    </lineage>
</organism>
<dbReference type="Gene3D" id="3.30.700.10">
    <property type="entry name" value="Glycoprotein, Type 4 Pilin"/>
    <property type="match status" value="1"/>
</dbReference>
<proteinExistence type="predicted"/>
<dbReference type="NCBIfam" id="NF040941">
    <property type="entry name" value="GGGWT_bact"/>
    <property type="match status" value="1"/>
</dbReference>
<gene>
    <name evidence="2" type="ORF">ACD_3C00142G0029</name>
</gene>
<dbReference type="EMBL" id="AMFJ01000416">
    <property type="protein sequence ID" value="EKE27873.1"/>
    <property type="molecule type" value="Genomic_DNA"/>
</dbReference>
<sequence>MDTKNKKGAQRSNIFKSSWFTLVELIVVIVILAILATISFLSFSSQSTYARDSNRLTDMNSISKWLVLFNALADKFPMPDSKADISASWMITWYQWYAWAGLQSVIKLSNWWKDPLDKTTYYTYSINKKQNRFQILWFLEDWNNAAISYSPFHKDEANADPSSYSGRFVYSKGDPVWIFLDWTTKVPVQATDTSLDIVNTLWNHIAILDNKNTYSWTGMTIAQVNPNASCKRIKDLEPTSRDWTYMINPEWWAWFSVYCDMSTNWWGWTRISSVIKDEAERLQWVASFNWSAACEECSWSWPKFAINAPEHFRSFANFRLWNYFWYADIYIWNTNEYTWRTLYVQMANPTYWNIVRGENGTPRSCVIDYIYLR</sequence>
<evidence type="ECO:0008006" key="3">
    <source>
        <dbReference type="Google" id="ProtNLM"/>
    </source>
</evidence>
<evidence type="ECO:0000313" key="2">
    <source>
        <dbReference type="EMBL" id="EKE27873.1"/>
    </source>
</evidence>
<dbReference type="InterPro" id="IPR045584">
    <property type="entry name" value="Pilin-like"/>
</dbReference>
<keyword evidence="1" id="KW-0472">Membrane</keyword>
<dbReference type="Gene3D" id="2.60.120.1000">
    <property type="match status" value="1"/>
</dbReference>
<evidence type="ECO:0000256" key="1">
    <source>
        <dbReference type="SAM" id="Phobius"/>
    </source>
</evidence>
<name>K2FY04_9BACT</name>
<reference evidence="2" key="1">
    <citation type="journal article" date="2012" name="Science">
        <title>Fermentation, hydrogen, and sulfur metabolism in multiple uncultivated bacterial phyla.</title>
        <authorList>
            <person name="Wrighton K.C."/>
            <person name="Thomas B.C."/>
            <person name="Sharon I."/>
            <person name="Miller C.S."/>
            <person name="Castelle C.J."/>
            <person name="VerBerkmoes N.C."/>
            <person name="Wilkins M.J."/>
            <person name="Hettich R.L."/>
            <person name="Lipton M.S."/>
            <person name="Williams K.H."/>
            <person name="Long P.E."/>
            <person name="Banfield J.F."/>
        </authorList>
    </citation>
    <scope>NUCLEOTIDE SEQUENCE [LARGE SCALE GENOMIC DNA]</scope>
</reference>
<dbReference type="SUPFAM" id="SSF56496">
    <property type="entry name" value="Fibrinogen C-terminal domain-like"/>
    <property type="match status" value="1"/>
</dbReference>
<comment type="caution">
    <text evidence="2">The sequence shown here is derived from an EMBL/GenBank/DDBJ whole genome shotgun (WGS) entry which is preliminary data.</text>
</comment>
<accession>K2FY04</accession>
<dbReference type="InterPro" id="IPR012902">
    <property type="entry name" value="N_methyl_site"/>
</dbReference>
<keyword evidence="1" id="KW-0812">Transmembrane</keyword>